<protein>
    <recommendedName>
        <fullName evidence="5">AIG1-type G domain-containing protein</fullName>
    </recommendedName>
</protein>
<evidence type="ECO:0000256" key="1">
    <source>
        <dbReference type="ARBA" id="ARBA00008535"/>
    </source>
</evidence>
<evidence type="ECO:0000259" key="5">
    <source>
        <dbReference type="Pfam" id="PF04548"/>
    </source>
</evidence>
<dbReference type="Proteomes" id="UP000314986">
    <property type="component" value="Unassembled WGS sequence"/>
</dbReference>
<accession>A0A4W3GYQ3</accession>
<keyword evidence="7" id="KW-1185">Reference proteome</keyword>
<evidence type="ECO:0000313" key="7">
    <source>
        <dbReference type="Proteomes" id="UP000314986"/>
    </source>
</evidence>
<keyword evidence="2" id="KW-0547">Nucleotide-binding</keyword>
<feature type="domain" description="AIG1-type G" evidence="5">
    <location>
        <begin position="40"/>
        <end position="182"/>
    </location>
</feature>
<sequence length="549" mass="62884">PPSTPSHHPHLLTLTIMQHEDKGDPVRYRFGKESLRHNVKTIMVLGATGSGKTTLINAMVNYILGLIHEETNRSQADSQTSSVTAYELCHREGFRIPYSLIIIDTPGFGDTRGIEYDELITEQIKEFFTSLHVNEINVVCFVTQAPLARLTPTQKYIFDSILSIFGKDIAENILVLVTFADAHVPPVLEAINQSEIPCPKDNKGQPIHFKFNNSAVFSQTGTSGDCDSDEENFDEIYWKMGSTNMKKFFASLKSIPPKSLSLTKEGLQQQIKVGLIKLEEIRKTQQELVNHKAEVEKNINFEYEVDVINTIKKVISGTREQATNCTNCQFTCDFPCRCSDGWKWFCAAMDMWGNCKVCPDHCAMRYHKLQNYTFEYDIKKEKRTYEDMKAKYENACGQKLTQEKLKQKLEEELGQIKSKVHDLVETVSRCLARLDQIALNPNPLSTPDYLDLMILTEEREAMPGFLERIQSLTEVKKTAELVAKVAKKEPLLPEESKKFNEQKEMKQSYAKKQKKWFKTWIRDGEEKTSQTVALPPQTPQPQQERQPRH</sequence>
<reference evidence="7" key="1">
    <citation type="journal article" date="2006" name="Science">
        <title>Ancient noncoding elements conserved in the human genome.</title>
        <authorList>
            <person name="Venkatesh B."/>
            <person name="Kirkness E.F."/>
            <person name="Loh Y.H."/>
            <person name="Halpern A.L."/>
            <person name="Lee A.P."/>
            <person name="Johnson J."/>
            <person name="Dandona N."/>
            <person name="Viswanathan L.D."/>
            <person name="Tay A."/>
            <person name="Venter J.C."/>
            <person name="Strausberg R.L."/>
            <person name="Brenner S."/>
        </authorList>
    </citation>
    <scope>NUCLEOTIDE SEQUENCE [LARGE SCALE GENOMIC DNA]</scope>
</reference>
<dbReference type="GeneTree" id="ENSGT00500000044904"/>
<dbReference type="Pfam" id="PF04548">
    <property type="entry name" value="AIG1"/>
    <property type="match status" value="1"/>
</dbReference>
<comment type="similarity">
    <text evidence="1">Belongs to the TRAFAC class TrmE-Era-EngA-EngB-Septin-like GTPase superfamily. AIG1/Toc34/Toc159-like paraseptin GTPase family. IAN subfamily.</text>
</comment>
<dbReference type="InterPro" id="IPR027417">
    <property type="entry name" value="P-loop_NTPase"/>
</dbReference>
<feature type="region of interest" description="Disordered" evidence="4">
    <location>
        <begin position="526"/>
        <end position="549"/>
    </location>
</feature>
<dbReference type="InParanoid" id="A0A4W3GYQ3"/>
<dbReference type="STRING" id="7868.ENSCMIP00000008661"/>
<name>A0A4W3GYQ3_CALMI</name>
<dbReference type="Ensembl" id="ENSCMIT00000008905.1">
    <property type="protein sequence ID" value="ENSCMIP00000008661.1"/>
    <property type="gene ID" value="ENSCMIG00000004643.1"/>
</dbReference>
<dbReference type="Gene3D" id="3.40.50.300">
    <property type="entry name" value="P-loop containing nucleotide triphosphate hydrolases"/>
    <property type="match status" value="1"/>
</dbReference>
<reference evidence="7" key="3">
    <citation type="journal article" date="2014" name="Nature">
        <title>Elephant shark genome provides unique insights into gnathostome evolution.</title>
        <authorList>
            <consortium name="International Elephant Shark Genome Sequencing Consortium"/>
            <person name="Venkatesh B."/>
            <person name="Lee A.P."/>
            <person name="Ravi V."/>
            <person name="Maurya A.K."/>
            <person name="Lian M.M."/>
            <person name="Swann J.B."/>
            <person name="Ohta Y."/>
            <person name="Flajnik M.F."/>
            <person name="Sutoh Y."/>
            <person name="Kasahara M."/>
            <person name="Hoon S."/>
            <person name="Gangu V."/>
            <person name="Roy S.W."/>
            <person name="Irimia M."/>
            <person name="Korzh V."/>
            <person name="Kondrychyn I."/>
            <person name="Lim Z.W."/>
            <person name="Tay B.H."/>
            <person name="Tohari S."/>
            <person name="Kong K.W."/>
            <person name="Ho S."/>
            <person name="Lorente-Galdos B."/>
            <person name="Quilez J."/>
            <person name="Marques-Bonet T."/>
            <person name="Raney B.J."/>
            <person name="Ingham P.W."/>
            <person name="Tay A."/>
            <person name="Hillier L.W."/>
            <person name="Minx P."/>
            <person name="Boehm T."/>
            <person name="Wilson R.K."/>
            <person name="Brenner S."/>
            <person name="Warren W.C."/>
        </authorList>
    </citation>
    <scope>NUCLEOTIDE SEQUENCE [LARGE SCALE GENOMIC DNA]</scope>
</reference>
<organism evidence="6 7">
    <name type="scientific">Callorhinchus milii</name>
    <name type="common">Ghost shark</name>
    <dbReference type="NCBI Taxonomy" id="7868"/>
    <lineage>
        <taxon>Eukaryota</taxon>
        <taxon>Metazoa</taxon>
        <taxon>Chordata</taxon>
        <taxon>Craniata</taxon>
        <taxon>Vertebrata</taxon>
        <taxon>Chondrichthyes</taxon>
        <taxon>Holocephali</taxon>
        <taxon>Chimaeriformes</taxon>
        <taxon>Callorhinchidae</taxon>
        <taxon>Callorhinchus</taxon>
    </lineage>
</organism>
<evidence type="ECO:0000313" key="6">
    <source>
        <dbReference type="Ensembl" id="ENSCMIP00000008661.1"/>
    </source>
</evidence>
<proteinExistence type="inferred from homology"/>
<dbReference type="InterPro" id="IPR006703">
    <property type="entry name" value="G_AIG1"/>
</dbReference>
<dbReference type="SUPFAM" id="SSF52540">
    <property type="entry name" value="P-loop containing nucleoside triphosphate hydrolases"/>
    <property type="match status" value="1"/>
</dbReference>
<feature type="compositionally biased region" description="Low complexity" evidence="4">
    <location>
        <begin position="540"/>
        <end position="549"/>
    </location>
</feature>
<reference evidence="6" key="5">
    <citation type="submission" date="2025-09" db="UniProtKB">
        <authorList>
            <consortium name="Ensembl"/>
        </authorList>
    </citation>
    <scope>IDENTIFICATION</scope>
</reference>
<dbReference type="OMA" id="TNCKQCH"/>
<dbReference type="PANTHER" id="PTHR32046">
    <property type="entry name" value="G DOMAIN-CONTAINING PROTEIN"/>
    <property type="match status" value="1"/>
</dbReference>
<dbReference type="GO" id="GO:0005525">
    <property type="term" value="F:GTP binding"/>
    <property type="evidence" value="ECO:0007669"/>
    <property type="project" value="InterPro"/>
</dbReference>
<dbReference type="PANTHER" id="PTHR32046:SF14">
    <property type="match status" value="1"/>
</dbReference>
<dbReference type="AlphaFoldDB" id="A0A4W3GYQ3"/>
<reference evidence="7" key="2">
    <citation type="journal article" date="2007" name="PLoS Biol.">
        <title>Survey sequencing and comparative analysis of the elephant shark (Callorhinchus milii) genome.</title>
        <authorList>
            <person name="Venkatesh B."/>
            <person name="Kirkness E.F."/>
            <person name="Loh Y.H."/>
            <person name="Halpern A.L."/>
            <person name="Lee A.P."/>
            <person name="Johnson J."/>
            <person name="Dandona N."/>
            <person name="Viswanathan L.D."/>
            <person name="Tay A."/>
            <person name="Venter J.C."/>
            <person name="Strausberg R.L."/>
            <person name="Brenner S."/>
        </authorList>
    </citation>
    <scope>NUCLEOTIDE SEQUENCE [LARGE SCALE GENOMIC DNA]</scope>
</reference>
<reference evidence="6" key="4">
    <citation type="submission" date="2025-08" db="UniProtKB">
        <authorList>
            <consortium name="Ensembl"/>
        </authorList>
    </citation>
    <scope>IDENTIFICATION</scope>
</reference>
<evidence type="ECO:0000256" key="2">
    <source>
        <dbReference type="ARBA" id="ARBA00022741"/>
    </source>
</evidence>
<evidence type="ECO:0000256" key="3">
    <source>
        <dbReference type="SAM" id="Coils"/>
    </source>
</evidence>
<feature type="coiled-coil region" evidence="3">
    <location>
        <begin position="378"/>
        <end position="426"/>
    </location>
</feature>
<evidence type="ECO:0000256" key="4">
    <source>
        <dbReference type="SAM" id="MobiDB-lite"/>
    </source>
</evidence>
<keyword evidence="3" id="KW-0175">Coiled coil</keyword>